<evidence type="ECO:0000313" key="6">
    <source>
        <dbReference type="EMBL" id="KAH9379549.1"/>
    </source>
</evidence>
<evidence type="ECO:0000256" key="4">
    <source>
        <dbReference type="ARBA" id="ARBA00022691"/>
    </source>
</evidence>
<dbReference type="GO" id="GO:0070475">
    <property type="term" value="P:rRNA base methylation"/>
    <property type="evidence" value="ECO:0007669"/>
    <property type="project" value="TreeGrafter"/>
</dbReference>
<dbReference type="CDD" id="cd02440">
    <property type="entry name" value="AdoMet_MTases"/>
    <property type="match status" value="1"/>
</dbReference>
<dbReference type="EMBL" id="JABSTR010000010">
    <property type="protein sequence ID" value="KAH9379549.1"/>
    <property type="molecule type" value="Genomic_DNA"/>
</dbReference>
<dbReference type="AlphaFoldDB" id="A0A9J6GVS6"/>
<feature type="region of interest" description="Disordered" evidence="5">
    <location>
        <begin position="29"/>
        <end position="79"/>
    </location>
</feature>
<evidence type="ECO:0000256" key="1">
    <source>
        <dbReference type="ARBA" id="ARBA00010396"/>
    </source>
</evidence>
<dbReference type="InterPro" id="IPR002903">
    <property type="entry name" value="RsmH"/>
</dbReference>
<dbReference type="Pfam" id="PF01795">
    <property type="entry name" value="Methyltransf_5"/>
    <property type="match status" value="1"/>
</dbReference>
<accession>A0A9J6GVS6</accession>
<comment type="caution">
    <text evidence="6">The sequence shown here is derived from an EMBL/GenBank/DDBJ whole genome shotgun (WGS) entry which is preliminary data.</text>
</comment>
<proteinExistence type="inferred from homology"/>
<evidence type="ECO:0000256" key="2">
    <source>
        <dbReference type="ARBA" id="ARBA00022603"/>
    </source>
</evidence>
<dbReference type="GO" id="GO:0071424">
    <property type="term" value="F:rRNA (cytosine-N4-)-methyltransferase activity"/>
    <property type="evidence" value="ECO:0007669"/>
    <property type="project" value="TreeGrafter"/>
</dbReference>
<evidence type="ECO:0000256" key="5">
    <source>
        <dbReference type="SAM" id="MobiDB-lite"/>
    </source>
</evidence>
<dbReference type="Gene3D" id="3.40.50.150">
    <property type="entry name" value="Vaccinia Virus protein VP39"/>
    <property type="match status" value="1"/>
</dbReference>
<protein>
    <recommendedName>
        <fullName evidence="8">Methyltransferase-like protein 15</fullName>
    </recommendedName>
</protein>
<keyword evidence="7" id="KW-1185">Reference proteome</keyword>
<dbReference type="PANTHER" id="PTHR11265:SF0">
    <property type="entry name" value="12S RRNA N4-METHYLCYTIDINE METHYLTRANSFERASE"/>
    <property type="match status" value="1"/>
</dbReference>
<comment type="similarity">
    <text evidence="1">Belongs to the methyltransferase superfamily. RsmH family.</text>
</comment>
<dbReference type="Proteomes" id="UP000821853">
    <property type="component" value="Chromosome 8"/>
</dbReference>
<dbReference type="VEuPathDB" id="VectorBase:HLOH_046896"/>
<dbReference type="InterPro" id="IPR023397">
    <property type="entry name" value="SAM-dep_MeTrfase_MraW_recog"/>
</dbReference>
<evidence type="ECO:0000313" key="7">
    <source>
        <dbReference type="Proteomes" id="UP000821853"/>
    </source>
</evidence>
<evidence type="ECO:0008006" key="8">
    <source>
        <dbReference type="Google" id="ProtNLM"/>
    </source>
</evidence>
<feature type="compositionally biased region" description="Basic and acidic residues" evidence="5">
    <location>
        <begin position="44"/>
        <end position="53"/>
    </location>
</feature>
<dbReference type="SUPFAM" id="SSF81799">
    <property type="entry name" value="Putative methyltransferase TM0872, insert domain"/>
    <property type="match status" value="1"/>
</dbReference>
<dbReference type="OrthoDB" id="16290at2759"/>
<reference evidence="6 7" key="1">
    <citation type="journal article" date="2020" name="Cell">
        <title>Large-Scale Comparative Analyses of Tick Genomes Elucidate Their Genetic Diversity and Vector Capacities.</title>
        <authorList>
            <consortium name="Tick Genome and Microbiome Consortium (TIGMIC)"/>
            <person name="Jia N."/>
            <person name="Wang J."/>
            <person name="Shi W."/>
            <person name="Du L."/>
            <person name="Sun Y."/>
            <person name="Zhan W."/>
            <person name="Jiang J.F."/>
            <person name="Wang Q."/>
            <person name="Zhang B."/>
            <person name="Ji P."/>
            <person name="Bell-Sakyi L."/>
            <person name="Cui X.M."/>
            <person name="Yuan T.T."/>
            <person name="Jiang B.G."/>
            <person name="Yang W.F."/>
            <person name="Lam T.T."/>
            <person name="Chang Q.C."/>
            <person name="Ding S.J."/>
            <person name="Wang X.J."/>
            <person name="Zhu J.G."/>
            <person name="Ruan X.D."/>
            <person name="Zhao L."/>
            <person name="Wei J.T."/>
            <person name="Ye R.Z."/>
            <person name="Que T.C."/>
            <person name="Du C.H."/>
            <person name="Zhou Y.H."/>
            <person name="Cheng J.X."/>
            <person name="Dai P.F."/>
            <person name="Guo W.B."/>
            <person name="Han X.H."/>
            <person name="Huang E.J."/>
            <person name="Li L.F."/>
            <person name="Wei W."/>
            <person name="Gao Y.C."/>
            <person name="Liu J.Z."/>
            <person name="Shao H.Z."/>
            <person name="Wang X."/>
            <person name="Wang C.C."/>
            <person name="Yang T.C."/>
            <person name="Huo Q.B."/>
            <person name="Li W."/>
            <person name="Chen H.Y."/>
            <person name="Chen S.E."/>
            <person name="Zhou L.G."/>
            <person name="Ni X.B."/>
            <person name="Tian J.H."/>
            <person name="Sheng Y."/>
            <person name="Liu T."/>
            <person name="Pan Y.S."/>
            <person name="Xia L.Y."/>
            <person name="Li J."/>
            <person name="Zhao F."/>
            <person name="Cao W.C."/>
        </authorList>
    </citation>
    <scope>NUCLEOTIDE SEQUENCE [LARGE SCALE GENOMIC DNA]</scope>
    <source>
        <strain evidence="6">HaeL-2018</strain>
    </source>
</reference>
<gene>
    <name evidence="6" type="ORF">HPB48_004262</name>
</gene>
<keyword evidence="3" id="KW-0808">Transferase</keyword>
<sequence>MLTQSVTGSCHCVIEVSLERSIHRIPRCSQQKKRRKVWGGGRNEAVRSRRQQDGHPAGVGPRDRRRLSRPRPLPAVNETTRAVAPVGVQRGPSVCRRRVLVVRALSTEARPAEEYSHTPVMLQEVIESLNIQDDQTILDLTFGAGGHTRCILEAARGVRVLALDRDPSAHGRAQEMAKHYPPGRLVPLLGRFSELGPLLADQGLAEGSLDGALLDCGCSSAQMDDPRRGFGLARDGPLDMRMDAARFPDEPTAADVVNSLDYDSLVKVLKVYGEEKRAKKVCLLLLLPLFLLAGGLAEPWSMGGSTCVQLPSDSLELQFLLGAHKGPELRWTFGQVVNHKIWTEEEGEWQGKHCFEPRCRNSAGISEKVDIAAHAASFCAGT</sequence>
<organism evidence="6 7">
    <name type="scientific">Haemaphysalis longicornis</name>
    <name type="common">Bush tick</name>
    <dbReference type="NCBI Taxonomy" id="44386"/>
    <lineage>
        <taxon>Eukaryota</taxon>
        <taxon>Metazoa</taxon>
        <taxon>Ecdysozoa</taxon>
        <taxon>Arthropoda</taxon>
        <taxon>Chelicerata</taxon>
        <taxon>Arachnida</taxon>
        <taxon>Acari</taxon>
        <taxon>Parasitiformes</taxon>
        <taxon>Ixodida</taxon>
        <taxon>Ixodoidea</taxon>
        <taxon>Ixodidae</taxon>
        <taxon>Haemaphysalinae</taxon>
        <taxon>Haemaphysalis</taxon>
    </lineage>
</organism>
<keyword evidence="2" id="KW-0489">Methyltransferase</keyword>
<dbReference type="SUPFAM" id="SSF53335">
    <property type="entry name" value="S-adenosyl-L-methionine-dependent methyltransferases"/>
    <property type="match status" value="1"/>
</dbReference>
<dbReference type="InterPro" id="IPR029063">
    <property type="entry name" value="SAM-dependent_MTases_sf"/>
</dbReference>
<dbReference type="PANTHER" id="PTHR11265">
    <property type="entry name" value="S-ADENOSYL-METHYLTRANSFERASE MRAW"/>
    <property type="match status" value="1"/>
</dbReference>
<evidence type="ECO:0000256" key="3">
    <source>
        <dbReference type="ARBA" id="ARBA00022679"/>
    </source>
</evidence>
<name>A0A9J6GVS6_HAELO</name>
<keyword evidence="4" id="KW-0949">S-adenosyl-L-methionine</keyword>